<reference evidence="9 10" key="1">
    <citation type="submission" date="2020-10" db="EMBL/GenBank/DDBJ databases">
        <title>Nocardioides sp. isolated from sludge.</title>
        <authorList>
            <person name="Zhang X."/>
        </authorList>
    </citation>
    <scope>NUCLEOTIDE SEQUENCE [LARGE SCALE GENOMIC DNA]</scope>
    <source>
        <strain evidence="9 10">Y6</strain>
    </source>
</reference>
<sequence>MAKNAPKKNMPGSRAEQKASTEAKREARREKAARQAAAAKAEAARRKRRERLIVGGVVAAVLALIVGGVLFQVNRTSAPALEPANATDTYGFSIGEDDAETQIDIYADYLCPACASFEAAVDPSLVALAEAGAARVTYYPVVILDRYGDYSERAGNAVAAVLDTAGPEVAAEYNRNLFAQQPSEGQGGYPDNDWLIDLAVESGAEESEIREAVEDGSYVEWLKRATQESEKRGLRGTPTIFIDDEQLEPDAAAARIAELSQALPEESDD</sequence>
<evidence type="ECO:0000256" key="7">
    <source>
        <dbReference type="SAM" id="Phobius"/>
    </source>
</evidence>
<keyword evidence="7" id="KW-1133">Transmembrane helix</keyword>
<keyword evidence="7" id="KW-0812">Transmembrane</keyword>
<keyword evidence="3" id="KW-0560">Oxidoreductase</keyword>
<dbReference type="PANTHER" id="PTHR13887:SF14">
    <property type="entry name" value="DISULFIDE BOND FORMATION PROTEIN D"/>
    <property type="match status" value="1"/>
</dbReference>
<dbReference type="Gene3D" id="3.40.30.10">
    <property type="entry name" value="Glutaredoxin"/>
    <property type="match status" value="1"/>
</dbReference>
<feature type="transmembrane region" description="Helical" evidence="7">
    <location>
        <begin position="52"/>
        <end position="71"/>
    </location>
</feature>
<dbReference type="Proteomes" id="UP000756387">
    <property type="component" value="Unassembled WGS sequence"/>
</dbReference>
<keyword evidence="7" id="KW-0472">Membrane</keyword>
<name>A0ABR9RQ84_9ACTN</name>
<comment type="similarity">
    <text evidence="1">Belongs to the thioredoxin family. DsbA subfamily.</text>
</comment>
<dbReference type="CDD" id="cd02972">
    <property type="entry name" value="DsbA_family"/>
    <property type="match status" value="1"/>
</dbReference>
<evidence type="ECO:0000256" key="2">
    <source>
        <dbReference type="ARBA" id="ARBA00022729"/>
    </source>
</evidence>
<keyword evidence="2" id="KW-0732">Signal</keyword>
<evidence type="ECO:0000256" key="6">
    <source>
        <dbReference type="SAM" id="MobiDB-lite"/>
    </source>
</evidence>
<dbReference type="RefSeq" id="WP_193637073.1">
    <property type="nucleotide sequence ID" value="NZ_JADCSA010000003.1"/>
</dbReference>
<dbReference type="InterPro" id="IPR036249">
    <property type="entry name" value="Thioredoxin-like_sf"/>
</dbReference>
<dbReference type="InterPro" id="IPR012336">
    <property type="entry name" value="Thioredoxin-like_fold"/>
</dbReference>
<evidence type="ECO:0000256" key="4">
    <source>
        <dbReference type="ARBA" id="ARBA00023157"/>
    </source>
</evidence>
<dbReference type="PANTHER" id="PTHR13887">
    <property type="entry name" value="GLUTATHIONE S-TRANSFERASE KAPPA"/>
    <property type="match status" value="1"/>
</dbReference>
<evidence type="ECO:0000313" key="9">
    <source>
        <dbReference type="EMBL" id="MBE7323728.1"/>
    </source>
</evidence>
<comment type="caution">
    <text evidence="9">The sequence shown here is derived from an EMBL/GenBank/DDBJ whole genome shotgun (WGS) entry which is preliminary data.</text>
</comment>
<dbReference type="Pfam" id="PF13462">
    <property type="entry name" value="Thioredoxin_4"/>
    <property type="match status" value="1"/>
</dbReference>
<evidence type="ECO:0000256" key="3">
    <source>
        <dbReference type="ARBA" id="ARBA00023002"/>
    </source>
</evidence>
<evidence type="ECO:0000256" key="1">
    <source>
        <dbReference type="ARBA" id="ARBA00005791"/>
    </source>
</evidence>
<feature type="region of interest" description="Disordered" evidence="6">
    <location>
        <begin position="1"/>
        <end position="40"/>
    </location>
</feature>
<organism evidence="9 10">
    <name type="scientific">Nocardioides malaquae</name>
    <dbReference type="NCBI Taxonomy" id="2773426"/>
    <lineage>
        <taxon>Bacteria</taxon>
        <taxon>Bacillati</taxon>
        <taxon>Actinomycetota</taxon>
        <taxon>Actinomycetes</taxon>
        <taxon>Propionibacteriales</taxon>
        <taxon>Nocardioidaceae</taxon>
        <taxon>Nocardioides</taxon>
    </lineage>
</organism>
<keyword evidence="10" id="KW-1185">Reference proteome</keyword>
<keyword evidence="4" id="KW-1015">Disulfide bond</keyword>
<feature type="domain" description="Thioredoxin-like fold" evidence="8">
    <location>
        <begin position="91"/>
        <end position="250"/>
    </location>
</feature>
<accession>A0ABR9RQ84</accession>
<evidence type="ECO:0000259" key="8">
    <source>
        <dbReference type="Pfam" id="PF13462"/>
    </source>
</evidence>
<evidence type="ECO:0000313" key="10">
    <source>
        <dbReference type="Proteomes" id="UP000756387"/>
    </source>
</evidence>
<dbReference type="EMBL" id="JADCSA010000003">
    <property type="protein sequence ID" value="MBE7323728.1"/>
    <property type="molecule type" value="Genomic_DNA"/>
</dbReference>
<proteinExistence type="inferred from homology"/>
<dbReference type="SUPFAM" id="SSF52833">
    <property type="entry name" value="Thioredoxin-like"/>
    <property type="match status" value="1"/>
</dbReference>
<keyword evidence="5" id="KW-0676">Redox-active center</keyword>
<feature type="compositionally biased region" description="Basic and acidic residues" evidence="6">
    <location>
        <begin position="15"/>
        <end position="33"/>
    </location>
</feature>
<evidence type="ECO:0000256" key="5">
    <source>
        <dbReference type="ARBA" id="ARBA00023284"/>
    </source>
</evidence>
<protein>
    <submittedName>
        <fullName evidence="9">Thioredoxin domain-containing protein</fullName>
    </submittedName>
</protein>
<gene>
    <name evidence="9" type="ORF">IEQ44_03565</name>
</gene>